<evidence type="ECO:0000259" key="2">
    <source>
        <dbReference type="Pfam" id="PF22725"/>
    </source>
</evidence>
<dbReference type="Pfam" id="PF01408">
    <property type="entry name" value="GFO_IDH_MocA"/>
    <property type="match status" value="1"/>
</dbReference>
<reference evidence="3" key="1">
    <citation type="journal article" date="2021" name="PeerJ">
        <title>Extensive microbial diversity within the chicken gut microbiome revealed by metagenomics and culture.</title>
        <authorList>
            <person name="Gilroy R."/>
            <person name="Ravi A."/>
            <person name="Getino M."/>
            <person name="Pursley I."/>
            <person name="Horton D.L."/>
            <person name="Alikhan N.F."/>
            <person name="Baker D."/>
            <person name="Gharbi K."/>
            <person name="Hall N."/>
            <person name="Watson M."/>
            <person name="Adriaenssens E.M."/>
            <person name="Foster-Nyarko E."/>
            <person name="Jarju S."/>
            <person name="Secka A."/>
            <person name="Antonio M."/>
            <person name="Oren A."/>
            <person name="Chaudhuri R.R."/>
            <person name="La Ragione R."/>
            <person name="Hildebrand F."/>
            <person name="Pallen M.J."/>
        </authorList>
    </citation>
    <scope>NUCLEOTIDE SEQUENCE</scope>
    <source>
        <strain evidence="3">5933</strain>
    </source>
</reference>
<dbReference type="GO" id="GO:0000166">
    <property type="term" value="F:nucleotide binding"/>
    <property type="evidence" value="ECO:0007669"/>
    <property type="project" value="InterPro"/>
</dbReference>
<gene>
    <name evidence="3" type="ORF">H9698_03130</name>
</gene>
<evidence type="ECO:0000259" key="1">
    <source>
        <dbReference type="Pfam" id="PF01408"/>
    </source>
</evidence>
<dbReference type="Gene3D" id="3.40.50.720">
    <property type="entry name" value="NAD(P)-binding Rossmann-like Domain"/>
    <property type="match status" value="1"/>
</dbReference>
<dbReference type="InterPro" id="IPR051317">
    <property type="entry name" value="Gfo/Idh/MocA_oxidoreduct"/>
</dbReference>
<dbReference type="PANTHER" id="PTHR43708:SF3">
    <property type="entry name" value="OXIDOREDUCTASE"/>
    <property type="match status" value="1"/>
</dbReference>
<dbReference type="InterPro" id="IPR036291">
    <property type="entry name" value="NAD(P)-bd_dom_sf"/>
</dbReference>
<dbReference type="AlphaFoldDB" id="A0A9D2Q2R5"/>
<dbReference type="InterPro" id="IPR055170">
    <property type="entry name" value="GFO_IDH_MocA-like_dom"/>
</dbReference>
<dbReference type="InterPro" id="IPR000683">
    <property type="entry name" value="Gfo/Idh/MocA-like_OxRdtase_N"/>
</dbReference>
<dbReference type="PANTHER" id="PTHR43708">
    <property type="entry name" value="CONSERVED EXPRESSED OXIDOREDUCTASE (EUROFUNG)"/>
    <property type="match status" value="1"/>
</dbReference>
<feature type="domain" description="GFO/IDH/MocA-like oxidoreductase" evidence="2">
    <location>
        <begin position="127"/>
        <end position="272"/>
    </location>
</feature>
<evidence type="ECO:0000313" key="3">
    <source>
        <dbReference type="EMBL" id="HJC71774.1"/>
    </source>
</evidence>
<organism evidence="3 4">
    <name type="scientific">Candidatus Ruthenibacterium merdavium</name>
    <dbReference type="NCBI Taxonomy" id="2838752"/>
    <lineage>
        <taxon>Bacteria</taxon>
        <taxon>Bacillati</taxon>
        <taxon>Bacillota</taxon>
        <taxon>Clostridia</taxon>
        <taxon>Eubacteriales</taxon>
        <taxon>Oscillospiraceae</taxon>
        <taxon>Ruthenibacterium</taxon>
    </lineage>
</organism>
<feature type="domain" description="Gfo/Idh/MocA-like oxidoreductase N-terminal" evidence="1">
    <location>
        <begin position="2"/>
        <end position="116"/>
    </location>
</feature>
<protein>
    <submittedName>
        <fullName evidence="3">Gfo/Idh/MocA family oxidoreductase</fullName>
    </submittedName>
</protein>
<evidence type="ECO:0000313" key="4">
    <source>
        <dbReference type="Proteomes" id="UP000823918"/>
    </source>
</evidence>
<comment type="caution">
    <text evidence="3">The sequence shown here is derived from an EMBL/GenBank/DDBJ whole genome shotgun (WGS) entry which is preliminary data.</text>
</comment>
<accession>A0A9D2Q2R5</accession>
<dbReference type="SUPFAM" id="SSF55347">
    <property type="entry name" value="Glyceraldehyde-3-phosphate dehydrogenase-like, C-terminal domain"/>
    <property type="match status" value="1"/>
</dbReference>
<reference evidence="3" key="2">
    <citation type="submission" date="2021-04" db="EMBL/GenBank/DDBJ databases">
        <authorList>
            <person name="Gilroy R."/>
        </authorList>
    </citation>
    <scope>NUCLEOTIDE SEQUENCE</scope>
    <source>
        <strain evidence="3">5933</strain>
    </source>
</reference>
<dbReference type="EMBL" id="DWWA01000018">
    <property type="protein sequence ID" value="HJC71774.1"/>
    <property type="molecule type" value="Genomic_DNA"/>
</dbReference>
<dbReference type="SUPFAM" id="SSF51735">
    <property type="entry name" value="NAD(P)-binding Rossmann-fold domains"/>
    <property type="match status" value="1"/>
</dbReference>
<dbReference type="Proteomes" id="UP000823918">
    <property type="component" value="Unassembled WGS sequence"/>
</dbReference>
<name>A0A9D2Q2R5_9FIRM</name>
<proteinExistence type="predicted"/>
<dbReference type="Pfam" id="PF22725">
    <property type="entry name" value="GFO_IDH_MocA_C3"/>
    <property type="match status" value="1"/>
</dbReference>
<sequence length="362" mass="39638">MKAAIIGCGFSGQVHAAALRACGVEIAVAVSVDEQAVRRFAEQWNIPVFGTSQELAFADEIDVVHICTPPNTHGQIVRDMLSHKKHVLCEKPLSLDEKEAAELADLADASGLVCALTFNVRYHMACARAKEILDSGELGRVLMIHGNYMQEFHALPAPMDWRYNETLAGTMRAVSEIGSHWLDLASYLTGLRAEAVSATFGCFHPQRVLKDGMMYPVHQGVEGTPVAVHTEDAAAVTIRYENGVLGNVLLSEVSPGRGNRLTIEITCENGNLWWNEEDNNLLHTARKGQGVHTEVFAFGNGFSDTFQALVREMYEVIQGKASAKSTYPTFAQGAQTAAVCRAVYDSAKNDSRWTWVERQGKA</sequence>
<dbReference type="Gene3D" id="3.30.360.10">
    <property type="entry name" value="Dihydrodipicolinate Reductase, domain 2"/>
    <property type="match status" value="1"/>
</dbReference>